<evidence type="ECO:0000313" key="2">
    <source>
        <dbReference type="Proteomes" id="UP000276776"/>
    </source>
</evidence>
<dbReference type="EMBL" id="UYYF01001062">
    <property type="protein sequence ID" value="VDM99483.1"/>
    <property type="molecule type" value="Genomic_DNA"/>
</dbReference>
<gene>
    <name evidence="1" type="ORF">TCLT_LOCUS3154</name>
</gene>
<dbReference type="AlphaFoldDB" id="A0A0N5CSF3"/>
<evidence type="ECO:0000313" key="1">
    <source>
        <dbReference type="EMBL" id="VDM99483.1"/>
    </source>
</evidence>
<dbReference type="WBParaSite" id="TCLT_0000315401-mRNA-1">
    <property type="protein sequence ID" value="TCLT_0000315401-mRNA-1"/>
    <property type="gene ID" value="TCLT_0000315401"/>
</dbReference>
<protein>
    <submittedName>
        <fullName evidence="1 3">Uncharacterized protein</fullName>
    </submittedName>
</protein>
<organism evidence="3">
    <name type="scientific">Thelazia callipaeda</name>
    <name type="common">Oriental eyeworm</name>
    <name type="synonym">Parasitic nematode</name>
    <dbReference type="NCBI Taxonomy" id="103827"/>
    <lineage>
        <taxon>Eukaryota</taxon>
        <taxon>Metazoa</taxon>
        <taxon>Ecdysozoa</taxon>
        <taxon>Nematoda</taxon>
        <taxon>Chromadorea</taxon>
        <taxon>Rhabditida</taxon>
        <taxon>Spirurina</taxon>
        <taxon>Spiruromorpha</taxon>
        <taxon>Thelazioidea</taxon>
        <taxon>Thelaziidae</taxon>
        <taxon>Thelazia</taxon>
    </lineage>
</organism>
<keyword evidence="2" id="KW-1185">Reference proteome</keyword>
<dbReference type="OrthoDB" id="10058001at2759"/>
<name>A0A0N5CSF3_THECL</name>
<dbReference type="STRING" id="103827.A0A0N5CSF3"/>
<reference evidence="3" key="1">
    <citation type="submission" date="2017-02" db="UniProtKB">
        <authorList>
            <consortium name="WormBaseParasite"/>
        </authorList>
    </citation>
    <scope>IDENTIFICATION</scope>
</reference>
<proteinExistence type="predicted"/>
<evidence type="ECO:0000313" key="3">
    <source>
        <dbReference type="WBParaSite" id="TCLT_0000315401-mRNA-1"/>
    </source>
</evidence>
<dbReference type="Proteomes" id="UP000276776">
    <property type="component" value="Unassembled WGS sequence"/>
</dbReference>
<sequence>MHKFDDYYIFRGAIMQTITKVPLRGSTSRTPPVPPPKPNVYHLHYPNVHIAKLGQFPRTSTAYHIYLIESLHISSPILNSLPFLLAKISMSIYYFIQIYLHRNSGQLPPPPGDSDTDSGICADSDNQFSPRHLNGLVFIDDKSKLLQRNFEIPIYREHLTPESVW</sequence>
<accession>A0A0N5CSF3</accession>
<reference evidence="1 2" key="2">
    <citation type="submission" date="2018-11" db="EMBL/GenBank/DDBJ databases">
        <authorList>
            <consortium name="Pathogen Informatics"/>
        </authorList>
    </citation>
    <scope>NUCLEOTIDE SEQUENCE [LARGE SCALE GENOMIC DNA]</scope>
</reference>